<gene>
    <name evidence="1" type="ORF">GSLYS_00003436001</name>
</gene>
<dbReference type="InterPro" id="IPR013083">
    <property type="entry name" value="Znf_RING/FYVE/PHD"/>
</dbReference>
<dbReference type="Gene3D" id="3.30.40.10">
    <property type="entry name" value="Zinc/RING finger domain, C3HC4 (zinc finger)"/>
    <property type="match status" value="1"/>
</dbReference>
<name>A0AAV2HB83_LYMST</name>
<evidence type="ECO:0000313" key="2">
    <source>
        <dbReference type="Proteomes" id="UP001497497"/>
    </source>
</evidence>
<accession>A0AAV2HB83</accession>
<evidence type="ECO:0000313" key="1">
    <source>
        <dbReference type="EMBL" id="CAL1529281.1"/>
    </source>
</evidence>
<evidence type="ECO:0008006" key="3">
    <source>
        <dbReference type="Google" id="ProtNLM"/>
    </source>
</evidence>
<keyword evidence="2" id="KW-1185">Reference proteome</keyword>
<protein>
    <recommendedName>
        <fullName evidence="3">RING-type domain-containing protein</fullName>
    </recommendedName>
</protein>
<sequence length="127" mass="14959">MDSTTEHELMEVDIIEELEFMEVDSCEDLGTSCRVCLKTFEYSQFTWCPSSHNICLLCLKTVIRDFMDKKEAVHFICPVGTCRETIHIDLLTREVDTLTYELLRKKFLKRQRKANEELAACLFQKIR</sequence>
<organism evidence="1 2">
    <name type="scientific">Lymnaea stagnalis</name>
    <name type="common">Great pond snail</name>
    <name type="synonym">Helix stagnalis</name>
    <dbReference type="NCBI Taxonomy" id="6523"/>
    <lineage>
        <taxon>Eukaryota</taxon>
        <taxon>Metazoa</taxon>
        <taxon>Spiralia</taxon>
        <taxon>Lophotrochozoa</taxon>
        <taxon>Mollusca</taxon>
        <taxon>Gastropoda</taxon>
        <taxon>Heterobranchia</taxon>
        <taxon>Euthyneura</taxon>
        <taxon>Panpulmonata</taxon>
        <taxon>Hygrophila</taxon>
        <taxon>Lymnaeoidea</taxon>
        <taxon>Lymnaeidae</taxon>
        <taxon>Lymnaea</taxon>
    </lineage>
</organism>
<dbReference type="AlphaFoldDB" id="A0AAV2HB83"/>
<dbReference type="Proteomes" id="UP001497497">
    <property type="component" value="Unassembled WGS sequence"/>
</dbReference>
<dbReference type="SUPFAM" id="SSF57850">
    <property type="entry name" value="RING/U-box"/>
    <property type="match status" value="1"/>
</dbReference>
<proteinExistence type="predicted"/>
<comment type="caution">
    <text evidence="1">The sequence shown here is derived from an EMBL/GenBank/DDBJ whole genome shotgun (WGS) entry which is preliminary data.</text>
</comment>
<reference evidence="1 2" key="1">
    <citation type="submission" date="2024-04" db="EMBL/GenBank/DDBJ databases">
        <authorList>
            <consortium name="Genoscope - CEA"/>
            <person name="William W."/>
        </authorList>
    </citation>
    <scope>NUCLEOTIDE SEQUENCE [LARGE SCALE GENOMIC DNA]</scope>
</reference>
<dbReference type="EMBL" id="CAXITT010000046">
    <property type="protein sequence ID" value="CAL1529281.1"/>
    <property type="molecule type" value="Genomic_DNA"/>
</dbReference>